<dbReference type="InterPro" id="IPR016169">
    <property type="entry name" value="FAD-bd_PCMH_sub2"/>
</dbReference>
<evidence type="ECO:0000259" key="4">
    <source>
        <dbReference type="PROSITE" id="PS51387"/>
    </source>
</evidence>
<feature type="chain" id="PRO_5043440839" description="FAD-binding PCMH-type domain-containing protein" evidence="3">
    <location>
        <begin position="20"/>
        <end position="496"/>
    </location>
</feature>
<dbReference type="PANTHER" id="PTHR13878">
    <property type="entry name" value="GULONOLACTONE OXIDASE"/>
    <property type="match status" value="1"/>
</dbReference>
<protein>
    <recommendedName>
        <fullName evidence="4">FAD-binding PCMH-type domain-containing protein</fullName>
    </recommendedName>
</protein>
<dbReference type="Gene3D" id="3.30.465.10">
    <property type="match status" value="1"/>
</dbReference>
<evidence type="ECO:0000313" key="5">
    <source>
        <dbReference type="EMBL" id="KAK6511753.1"/>
    </source>
</evidence>
<keyword evidence="6" id="KW-1185">Reference proteome</keyword>
<sequence length="496" mass="55714">MFLLHPLICLLSFRISAEAAYASSNPSECKCQPSQPCWPSFNTWSRLNNTINGALFKVVPPDTSRYLRPLYKKQACEKLKSETGYRNWMHRAKQSPLNFEQTKGCRSNSLPPNGDETDETCTFPLHSPIYAINATNPTQVQAGIKFARKYNIRLVVGNTGHDYFSRSSGAYSLGIWTHYMRDVEFIESFRPKTCSKTKTHSAVTIGAGLIWGDLVRLADSRGKLVVSGADPSVGCIGGFMQGGGHSPITGKYGLAVDQLLEIHIVTPSGQYITANECENPEYFWALRGGGGGTFGIVTSATIKTYPTQPIAMVRQRFDLTSSNTDIWWDWVAYLQYDIPRISEAGIMGYSFILPDETRKAGWASILTMVNGTIEEIANIMQPVSTKLANSKYKEHITYHQENYSFPNYLTYFKTNYFPETPEDNKIMPSRLLDARALTEDPEFFAATLKNMWSPFVSAYLSHILGGNGLAQYKNVDMALNPAWRRTYNHLSKLHDR</sequence>
<gene>
    <name evidence="5" type="ORF">TWF481_000659</name>
</gene>
<evidence type="ECO:0000256" key="3">
    <source>
        <dbReference type="SAM" id="SignalP"/>
    </source>
</evidence>
<dbReference type="SUPFAM" id="SSF56176">
    <property type="entry name" value="FAD-binding/transporter-associated domain-like"/>
    <property type="match status" value="1"/>
</dbReference>
<accession>A0AAV9WQ21</accession>
<evidence type="ECO:0000313" key="6">
    <source>
        <dbReference type="Proteomes" id="UP001370758"/>
    </source>
</evidence>
<keyword evidence="2" id="KW-0560">Oxidoreductase</keyword>
<dbReference type="AlphaFoldDB" id="A0AAV9WQ21"/>
<comment type="similarity">
    <text evidence="1">Belongs to the oxygen-dependent FAD-linked oxidoreductase family.</text>
</comment>
<name>A0AAV9WQ21_9PEZI</name>
<dbReference type="GO" id="GO:0016491">
    <property type="term" value="F:oxidoreductase activity"/>
    <property type="evidence" value="ECO:0007669"/>
    <property type="project" value="UniProtKB-KW"/>
</dbReference>
<comment type="caution">
    <text evidence="5">The sequence shown here is derived from an EMBL/GenBank/DDBJ whole genome shotgun (WGS) entry which is preliminary data.</text>
</comment>
<reference evidence="5 6" key="1">
    <citation type="submission" date="2023-08" db="EMBL/GenBank/DDBJ databases">
        <authorList>
            <person name="Palmer J.M."/>
        </authorList>
    </citation>
    <scope>NUCLEOTIDE SEQUENCE [LARGE SCALE GENOMIC DNA]</scope>
    <source>
        <strain evidence="5 6">TWF481</strain>
    </source>
</reference>
<dbReference type="Pfam" id="PF01565">
    <property type="entry name" value="FAD_binding_4"/>
    <property type="match status" value="1"/>
</dbReference>
<dbReference type="InterPro" id="IPR050432">
    <property type="entry name" value="FAD-linked_Oxidoreductases_BP"/>
</dbReference>
<evidence type="ECO:0000256" key="2">
    <source>
        <dbReference type="ARBA" id="ARBA00023002"/>
    </source>
</evidence>
<dbReference type="GO" id="GO:0071949">
    <property type="term" value="F:FAD binding"/>
    <property type="evidence" value="ECO:0007669"/>
    <property type="project" value="InterPro"/>
</dbReference>
<dbReference type="InterPro" id="IPR036318">
    <property type="entry name" value="FAD-bd_PCMH-like_sf"/>
</dbReference>
<dbReference type="PANTHER" id="PTHR13878:SF91">
    <property type="entry name" value="FAD BINDING DOMAIN PROTEIN (AFU_ORTHOLOGUE AFUA_6G12070)-RELATED"/>
    <property type="match status" value="1"/>
</dbReference>
<dbReference type="InterPro" id="IPR006094">
    <property type="entry name" value="Oxid_FAD_bind_N"/>
</dbReference>
<feature type="domain" description="FAD-binding PCMH-type" evidence="4">
    <location>
        <begin position="123"/>
        <end position="307"/>
    </location>
</feature>
<dbReference type="EMBL" id="JAVHJL010000001">
    <property type="protein sequence ID" value="KAK6511753.1"/>
    <property type="molecule type" value="Genomic_DNA"/>
</dbReference>
<organism evidence="5 6">
    <name type="scientific">Arthrobotrys musiformis</name>
    <dbReference type="NCBI Taxonomy" id="47236"/>
    <lineage>
        <taxon>Eukaryota</taxon>
        <taxon>Fungi</taxon>
        <taxon>Dikarya</taxon>
        <taxon>Ascomycota</taxon>
        <taxon>Pezizomycotina</taxon>
        <taxon>Orbiliomycetes</taxon>
        <taxon>Orbiliales</taxon>
        <taxon>Orbiliaceae</taxon>
        <taxon>Arthrobotrys</taxon>
    </lineage>
</organism>
<dbReference type="Proteomes" id="UP001370758">
    <property type="component" value="Unassembled WGS sequence"/>
</dbReference>
<dbReference type="InterPro" id="IPR016166">
    <property type="entry name" value="FAD-bd_PCMH"/>
</dbReference>
<feature type="signal peptide" evidence="3">
    <location>
        <begin position="1"/>
        <end position="19"/>
    </location>
</feature>
<dbReference type="PROSITE" id="PS51387">
    <property type="entry name" value="FAD_PCMH"/>
    <property type="match status" value="1"/>
</dbReference>
<evidence type="ECO:0000256" key="1">
    <source>
        <dbReference type="ARBA" id="ARBA00005466"/>
    </source>
</evidence>
<keyword evidence="3" id="KW-0732">Signal</keyword>
<proteinExistence type="inferred from homology"/>